<organism evidence="1">
    <name type="scientific">marine sediment metagenome</name>
    <dbReference type="NCBI Taxonomy" id="412755"/>
    <lineage>
        <taxon>unclassified sequences</taxon>
        <taxon>metagenomes</taxon>
        <taxon>ecological metagenomes</taxon>
    </lineage>
</organism>
<dbReference type="AlphaFoldDB" id="A0A0F9TGP6"/>
<evidence type="ECO:0000313" key="1">
    <source>
        <dbReference type="EMBL" id="KKN80400.1"/>
    </source>
</evidence>
<name>A0A0F9TGP6_9ZZZZ</name>
<sequence>MLTDTELLDWLDSHARHEHPGSGWICRDSVAGRGLRLHEANREDSLPTVRESIAAMIRTDKWKKGELEEQE</sequence>
<comment type="caution">
    <text evidence="1">The sequence shown here is derived from an EMBL/GenBank/DDBJ whole genome shotgun (WGS) entry which is preliminary data.</text>
</comment>
<accession>A0A0F9TGP6</accession>
<reference evidence="1" key="1">
    <citation type="journal article" date="2015" name="Nature">
        <title>Complex archaea that bridge the gap between prokaryotes and eukaryotes.</title>
        <authorList>
            <person name="Spang A."/>
            <person name="Saw J.H."/>
            <person name="Jorgensen S.L."/>
            <person name="Zaremba-Niedzwiedzka K."/>
            <person name="Martijn J."/>
            <person name="Lind A.E."/>
            <person name="van Eijk R."/>
            <person name="Schleper C."/>
            <person name="Guy L."/>
            <person name="Ettema T.J."/>
        </authorList>
    </citation>
    <scope>NUCLEOTIDE SEQUENCE</scope>
</reference>
<gene>
    <name evidence="1" type="ORF">LCGC14_0329930</name>
</gene>
<protein>
    <submittedName>
        <fullName evidence="1">Uncharacterized protein</fullName>
    </submittedName>
</protein>
<proteinExistence type="predicted"/>
<dbReference type="EMBL" id="LAZR01000231">
    <property type="protein sequence ID" value="KKN80400.1"/>
    <property type="molecule type" value="Genomic_DNA"/>
</dbReference>